<dbReference type="InterPro" id="IPR003675">
    <property type="entry name" value="Rce1/LyrA-like_dom"/>
</dbReference>
<feature type="transmembrane region" description="Helical" evidence="2">
    <location>
        <begin position="65"/>
        <end position="88"/>
    </location>
</feature>
<comment type="similarity">
    <text evidence="1">Belongs to the UPF0177 family.</text>
</comment>
<evidence type="ECO:0000259" key="3">
    <source>
        <dbReference type="Pfam" id="PF02517"/>
    </source>
</evidence>
<proteinExistence type="inferred from homology"/>
<organism evidence="4 5">
    <name type="scientific">Streptococcus viridans</name>
    <dbReference type="NCBI Taxonomy" id="78535"/>
    <lineage>
        <taxon>Bacteria</taxon>
        <taxon>Bacillati</taxon>
        <taxon>Bacillota</taxon>
        <taxon>Bacilli</taxon>
        <taxon>Lactobacillales</taxon>
        <taxon>Streptococcaceae</taxon>
        <taxon>Streptococcus</taxon>
    </lineage>
</organism>
<evidence type="ECO:0000256" key="1">
    <source>
        <dbReference type="ARBA" id="ARBA00009067"/>
    </source>
</evidence>
<evidence type="ECO:0000313" key="5">
    <source>
        <dbReference type="Proteomes" id="UP000270025"/>
    </source>
</evidence>
<gene>
    <name evidence="4" type="ORF">NCTC3166_00843</name>
</gene>
<keyword evidence="2" id="KW-0472">Membrane</keyword>
<evidence type="ECO:0000313" key="4">
    <source>
        <dbReference type="EMBL" id="VED67028.1"/>
    </source>
</evidence>
<keyword evidence="4" id="KW-0378">Hydrolase</keyword>
<keyword evidence="4" id="KW-0645">Protease</keyword>
<feature type="domain" description="CAAX prenyl protease 2/Lysostaphin resistance protein A-like" evidence="3">
    <location>
        <begin position="153"/>
        <end position="240"/>
    </location>
</feature>
<accession>A0A3S4LRD7</accession>
<dbReference type="Proteomes" id="UP000270025">
    <property type="component" value="Chromosome"/>
</dbReference>
<dbReference type="KEGG" id="svf:NCTC3166_00843"/>
<dbReference type="GO" id="GO:0006508">
    <property type="term" value="P:proteolysis"/>
    <property type="evidence" value="ECO:0007669"/>
    <property type="project" value="UniProtKB-KW"/>
</dbReference>
<feature type="transmembrane region" description="Helical" evidence="2">
    <location>
        <begin position="100"/>
        <end position="125"/>
    </location>
</feature>
<sequence>MNILKFIRPEKPLKELKWYDIAIVTAIMFGQFIVWSTELFLASLQPVAQTVSTATETATNTATDGAAYSSNFTLQIILLALALAYLLLRNFDFKQLPVRFKWSVLFWVPLIFAIVGLFGDIVTTVSGEYDYFNINLLPYIDPMQIIHKFLALSPMAITYSLLNGFYEEFFFLGVMTSVNDKYKWWALAYSILIRISFHTYQGLLWAVVIGVIYGLFYYVLYKKVIKNLLPFFLMHALADMFGSSILYLLINWGS</sequence>
<dbReference type="Pfam" id="PF02517">
    <property type="entry name" value="Rce1-like"/>
    <property type="match status" value="1"/>
</dbReference>
<keyword evidence="2" id="KW-1133">Transmembrane helix</keyword>
<name>A0A3S4LRD7_9STRE</name>
<feature type="transmembrane region" description="Helical" evidence="2">
    <location>
        <begin position="228"/>
        <end position="250"/>
    </location>
</feature>
<evidence type="ECO:0000256" key="2">
    <source>
        <dbReference type="SAM" id="Phobius"/>
    </source>
</evidence>
<protein>
    <submittedName>
        <fullName evidence="4">CAAX amino protease</fullName>
    </submittedName>
</protein>
<feature type="transmembrane region" description="Helical" evidence="2">
    <location>
        <begin position="145"/>
        <end position="162"/>
    </location>
</feature>
<dbReference type="GO" id="GO:0080120">
    <property type="term" value="P:CAAX-box protein maturation"/>
    <property type="evidence" value="ECO:0007669"/>
    <property type="project" value="UniProtKB-ARBA"/>
</dbReference>
<feature type="transmembrane region" description="Helical" evidence="2">
    <location>
        <begin position="203"/>
        <end position="221"/>
    </location>
</feature>
<dbReference type="EMBL" id="LR134266">
    <property type="protein sequence ID" value="VED67028.1"/>
    <property type="molecule type" value="Genomic_DNA"/>
</dbReference>
<keyword evidence="5" id="KW-1185">Reference proteome</keyword>
<reference evidence="4 5" key="1">
    <citation type="submission" date="2018-12" db="EMBL/GenBank/DDBJ databases">
        <authorList>
            <consortium name="Pathogen Informatics"/>
        </authorList>
    </citation>
    <scope>NUCLEOTIDE SEQUENCE [LARGE SCALE GENOMIC DNA]</scope>
    <source>
        <strain evidence="4 5">NCTC3166</strain>
    </source>
</reference>
<dbReference type="RefSeq" id="WP_126405036.1">
    <property type="nucleotide sequence ID" value="NZ_LR134266.1"/>
</dbReference>
<dbReference type="GO" id="GO:0004175">
    <property type="term" value="F:endopeptidase activity"/>
    <property type="evidence" value="ECO:0007669"/>
    <property type="project" value="UniProtKB-ARBA"/>
</dbReference>
<keyword evidence="2" id="KW-0812">Transmembrane</keyword>
<feature type="transmembrane region" description="Helical" evidence="2">
    <location>
        <begin position="21"/>
        <end position="45"/>
    </location>
</feature>
<dbReference type="AlphaFoldDB" id="A0A3S4LRD7"/>